<organism evidence="1 2">
    <name type="scientific">Lentinus tigrinus ALCF2SS1-6</name>
    <dbReference type="NCBI Taxonomy" id="1328759"/>
    <lineage>
        <taxon>Eukaryota</taxon>
        <taxon>Fungi</taxon>
        <taxon>Dikarya</taxon>
        <taxon>Basidiomycota</taxon>
        <taxon>Agaricomycotina</taxon>
        <taxon>Agaricomycetes</taxon>
        <taxon>Polyporales</taxon>
        <taxon>Polyporaceae</taxon>
        <taxon>Lentinus</taxon>
    </lineage>
</organism>
<dbReference type="EMBL" id="ML122304">
    <property type="protein sequence ID" value="RPD54579.1"/>
    <property type="molecule type" value="Genomic_DNA"/>
</dbReference>
<keyword evidence="2" id="KW-1185">Reference proteome</keyword>
<sequence length="174" mass="19239">MELCIFGVGDKSIQVRASWCRSIGRIFSSAVGCVCRSRPDGDGLSEQVTRSLGQASDGYLGLPKTTLMAGDTWRNEAPLRCRHSVQGLLIFLFSRRTCHNIARRSMPPAIMRCTLLQTVEGHPAMVCSWSTASHPPAYKLQASSYERIDRHFLLSHDVTLLCTSHLSSRTSVSL</sequence>
<reference evidence="1" key="1">
    <citation type="journal article" date="2018" name="Genome Biol. Evol.">
        <title>Genomics and development of Lentinus tigrinus, a white-rot wood-decaying mushroom with dimorphic fruiting bodies.</title>
        <authorList>
            <person name="Wu B."/>
            <person name="Xu Z."/>
            <person name="Knudson A."/>
            <person name="Carlson A."/>
            <person name="Chen N."/>
            <person name="Kovaka S."/>
            <person name="LaButti K."/>
            <person name="Lipzen A."/>
            <person name="Pennachio C."/>
            <person name="Riley R."/>
            <person name="Schakwitz W."/>
            <person name="Umezawa K."/>
            <person name="Ohm R.A."/>
            <person name="Grigoriev I.V."/>
            <person name="Nagy L.G."/>
            <person name="Gibbons J."/>
            <person name="Hibbett D."/>
        </authorList>
    </citation>
    <scope>NUCLEOTIDE SEQUENCE [LARGE SCALE GENOMIC DNA]</scope>
    <source>
        <strain evidence="1">ALCF2SS1-6</strain>
    </source>
</reference>
<accession>A0A5C2RUD1</accession>
<gene>
    <name evidence="1" type="ORF">L227DRAFT_345532</name>
</gene>
<name>A0A5C2RUD1_9APHY</name>
<evidence type="ECO:0000313" key="2">
    <source>
        <dbReference type="Proteomes" id="UP000313359"/>
    </source>
</evidence>
<protein>
    <submittedName>
        <fullName evidence="1">Uncharacterized protein</fullName>
    </submittedName>
</protein>
<proteinExistence type="predicted"/>
<dbReference type="Proteomes" id="UP000313359">
    <property type="component" value="Unassembled WGS sequence"/>
</dbReference>
<evidence type="ECO:0000313" key="1">
    <source>
        <dbReference type="EMBL" id="RPD54579.1"/>
    </source>
</evidence>
<dbReference type="AlphaFoldDB" id="A0A5C2RUD1"/>